<accession>A0A1Y2CFX2</accession>
<reference evidence="3 4" key="1">
    <citation type="submission" date="2016-07" db="EMBL/GenBank/DDBJ databases">
        <title>Pervasive Adenine N6-methylation of Active Genes in Fungi.</title>
        <authorList>
            <consortium name="DOE Joint Genome Institute"/>
            <person name="Mondo S.J."/>
            <person name="Dannebaum R.O."/>
            <person name="Kuo R.C."/>
            <person name="Labutti K."/>
            <person name="Haridas S."/>
            <person name="Kuo A."/>
            <person name="Salamov A."/>
            <person name="Ahrendt S.R."/>
            <person name="Lipzen A."/>
            <person name="Sullivan W."/>
            <person name="Andreopoulos W.B."/>
            <person name="Clum A."/>
            <person name="Lindquist E."/>
            <person name="Daum C."/>
            <person name="Ramamoorthy G.K."/>
            <person name="Gryganskyi A."/>
            <person name="Culley D."/>
            <person name="Magnuson J.K."/>
            <person name="James T.Y."/>
            <person name="O'Malley M.A."/>
            <person name="Stajich J.E."/>
            <person name="Spatafora J.W."/>
            <person name="Visel A."/>
            <person name="Grigoriev I.V."/>
        </authorList>
    </citation>
    <scope>NUCLEOTIDE SEQUENCE [LARGE SCALE GENOMIC DNA]</scope>
    <source>
        <strain evidence="3 4">JEL800</strain>
    </source>
</reference>
<keyword evidence="2" id="KW-0472">Membrane</keyword>
<sequence length="341" mass="35623">MDPLAKTSSQLEADNLMLIMNEPRVNSNSKLGLVRAYNPTVALSKVLVAVVLLICILCAPIVILWSHSHSIAASPISVYSDIPDIGQETVFPRDDVRKRGPANEGTNHTTTKSTYSSPSNESPVLLVSNNARTLDPTLSSANITNATMNQIINAVVSTLNPCALQCLGLPTSQNITATQWTQICGVVNNTFASNTSDLVSSEQGLNFNNGISSADLGKVVNAGQGLFASTMSIDAAQALAVAEAKALCEKTLSCGTLVQKGVMALQAVCSTMSPNGGLNVTPSFIASLLGIIGPFVVPSSSPIAVNTPVPGPRASADAARSGSMKSSLHWYSFLIHFLLLA</sequence>
<dbReference type="OrthoDB" id="10610393at2759"/>
<protein>
    <submittedName>
        <fullName evidence="3">Uncharacterized protein</fullName>
    </submittedName>
</protein>
<organism evidence="3 4">
    <name type="scientific">Rhizoclosmatium globosum</name>
    <dbReference type="NCBI Taxonomy" id="329046"/>
    <lineage>
        <taxon>Eukaryota</taxon>
        <taxon>Fungi</taxon>
        <taxon>Fungi incertae sedis</taxon>
        <taxon>Chytridiomycota</taxon>
        <taxon>Chytridiomycota incertae sedis</taxon>
        <taxon>Chytridiomycetes</taxon>
        <taxon>Chytridiales</taxon>
        <taxon>Chytriomycetaceae</taxon>
        <taxon>Rhizoclosmatium</taxon>
    </lineage>
</organism>
<evidence type="ECO:0000313" key="3">
    <source>
        <dbReference type="EMBL" id="ORY45958.1"/>
    </source>
</evidence>
<dbReference type="Proteomes" id="UP000193642">
    <property type="component" value="Unassembled WGS sequence"/>
</dbReference>
<keyword evidence="2" id="KW-1133">Transmembrane helix</keyword>
<feature type="transmembrane region" description="Helical" evidence="2">
    <location>
        <begin position="46"/>
        <end position="65"/>
    </location>
</feature>
<proteinExistence type="predicted"/>
<name>A0A1Y2CFX2_9FUNG</name>
<comment type="caution">
    <text evidence="3">The sequence shown here is derived from an EMBL/GenBank/DDBJ whole genome shotgun (WGS) entry which is preliminary data.</text>
</comment>
<feature type="region of interest" description="Disordered" evidence="1">
    <location>
        <begin position="90"/>
        <end position="122"/>
    </location>
</feature>
<feature type="compositionally biased region" description="Polar residues" evidence="1">
    <location>
        <begin position="104"/>
        <end position="122"/>
    </location>
</feature>
<dbReference type="EMBL" id="MCGO01000018">
    <property type="protein sequence ID" value="ORY45958.1"/>
    <property type="molecule type" value="Genomic_DNA"/>
</dbReference>
<keyword evidence="2" id="KW-0812">Transmembrane</keyword>
<evidence type="ECO:0000313" key="4">
    <source>
        <dbReference type="Proteomes" id="UP000193642"/>
    </source>
</evidence>
<evidence type="ECO:0000256" key="2">
    <source>
        <dbReference type="SAM" id="Phobius"/>
    </source>
</evidence>
<keyword evidence="4" id="KW-1185">Reference proteome</keyword>
<evidence type="ECO:0000256" key="1">
    <source>
        <dbReference type="SAM" id="MobiDB-lite"/>
    </source>
</evidence>
<gene>
    <name evidence="3" type="ORF">BCR33DRAFT_765185</name>
</gene>
<dbReference type="AlphaFoldDB" id="A0A1Y2CFX2"/>